<dbReference type="InterPro" id="IPR022615">
    <property type="entry name" value="NqrA_C_domain"/>
</dbReference>
<dbReference type="EMBL" id="PUBV01000010">
    <property type="protein sequence ID" value="PWB07771.1"/>
    <property type="molecule type" value="Genomic_DNA"/>
</dbReference>
<evidence type="ECO:0000259" key="9">
    <source>
        <dbReference type="Pfam" id="PF05896"/>
    </source>
</evidence>
<protein>
    <recommendedName>
        <fullName evidence="8">Na(+)-translocating NADH-quinone reductase subunit A</fullName>
        <shortName evidence="8">Na(+)-NQR subunit A</shortName>
        <shortName evidence="8">Na(+)-translocating NQR subunit A</shortName>
        <ecNumber evidence="8">7.2.1.1</ecNumber>
    </recommendedName>
    <alternativeName>
        <fullName evidence="8">NQR complex subunit A</fullName>
    </alternativeName>
    <alternativeName>
        <fullName evidence="8">NQR-1 subunit A</fullName>
    </alternativeName>
</protein>
<evidence type="ECO:0000256" key="3">
    <source>
        <dbReference type="ARBA" id="ARBA00023027"/>
    </source>
</evidence>
<dbReference type="InterPro" id="IPR056147">
    <property type="entry name" value="NQRA_N"/>
</dbReference>
<evidence type="ECO:0000256" key="4">
    <source>
        <dbReference type="ARBA" id="ARBA00023053"/>
    </source>
</evidence>
<dbReference type="InterPro" id="IPR008703">
    <property type="entry name" value="NqrA"/>
</dbReference>
<keyword evidence="13" id="KW-1185">Reference proteome</keyword>
<dbReference type="Pfam" id="PF05896">
    <property type="entry name" value="NQRA_N"/>
    <property type="match status" value="1"/>
</dbReference>
<feature type="domain" description="NqrA second alpha/beta" evidence="11">
    <location>
        <begin position="116"/>
        <end position="253"/>
    </location>
</feature>
<evidence type="ECO:0000256" key="1">
    <source>
        <dbReference type="ARBA" id="ARBA00022448"/>
    </source>
</evidence>
<dbReference type="NCBIfam" id="TIGR01936">
    <property type="entry name" value="nqrA"/>
    <property type="match status" value="1"/>
</dbReference>
<evidence type="ECO:0000259" key="11">
    <source>
        <dbReference type="Pfam" id="PF24836"/>
    </source>
</evidence>
<evidence type="ECO:0000313" key="12">
    <source>
        <dbReference type="EMBL" id="PWB07771.1"/>
    </source>
</evidence>
<name>A0A2V1IT37_9BACT</name>
<evidence type="ECO:0000256" key="2">
    <source>
        <dbReference type="ARBA" id="ARBA00022967"/>
    </source>
</evidence>
<evidence type="ECO:0000256" key="5">
    <source>
        <dbReference type="ARBA" id="ARBA00023065"/>
    </source>
</evidence>
<evidence type="ECO:0000313" key="13">
    <source>
        <dbReference type="Proteomes" id="UP000244925"/>
    </source>
</evidence>
<keyword evidence="5 8" id="KW-0406">Ion transport</keyword>
<comment type="function">
    <text evidence="8">NQR complex catalyzes the reduction of ubiquinone-1 to ubiquinol by two successive reactions, coupled with the transport of Na(+) ions from the cytoplasm to the periplasm. NqrA to NqrE are probably involved in the second step, the conversion of ubisemiquinone to ubiquinol.</text>
</comment>
<dbReference type="PANTHER" id="PTHR37839">
    <property type="entry name" value="NA(+)-TRANSLOCATING NADH-QUINONE REDUCTASE SUBUNIT A"/>
    <property type="match status" value="1"/>
</dbReference>
<keyword evidence="3 8" id="KW-0520">NAD</keyword>
<dbReference type="AlphaFoldDB" id="A0A2V1IT37"/>
<keyword evidence="2 8" id="KW-1278">Translocase</keyword>
<dbReference type="GO" id="GO:0006814">
    <property type="term" value="P:sodium ion transport"/>
    <property type="evidence" value="ECO:0007669"/>
    <property type="project" value="UniProtKB-UniRule"/>
</dbReference>
<evidence type="ECO:0000256" key="8">
    <source>
        <dbReference type="HAMAP-Rule" id="MF_00425"/>
    </source>
</evidence>
<dbReference type="Pfam" id="PF24836">
    <property type="entry name" value="NQRA_2nd"/>
    <property type="match status" value="1"/>
</dbReference>
<keyword evidence="1 8" id="KW-0813">Transport</keyword>
<proteinExistence type="inferred from homology"/>
<gene>
    <name evidence="8" type="primary">nqrA</name>
    <name evidence="12" type="ORF">C5O25_06450</name>
</gene>
<comment type="similarity">
    <text evidence="8">Belongs to the NqrA family.</text>
</comment>
<evidence type="ECO:0000259" key="10">
    <source>
        <dbReference type="Pfam" id="PF11973"/>
    </source>
</evidence>
<dbReference type="RefSeq" id="WP_107035917.1">
    <property type="nucleotide sequence ID" value="NZ_CP098825.1"/>
</dbReference>
<dbReference type="EC" id="7.2.1.1" evidence="8"/>
<evidence type="ECO:0000256" key="6">
    <source>
        <dbReference type="ARBA" id="ARBA00023075"/>
    </source>
</evidence>
<keyword evidence="7 8" id="KW-0739">Sodium transport</keyword>
<dbReference type="InterPro" id="IPR056148">
    <property type="entry name" value="NQRA_2nd"/>
</dbReference>
<dbReference type="HAMAP" id="MF_00425">
    <property type="entry name" value="NqrA"/>
    <property type="match status" value="1"/>
</dbReference>
<dbReference type="GO" id="GO:0016655">
    <property type="term" value="F:oxidoreductase activity, acting on NAD(P)H, quinone or similar compound as acceptor"/>
    <property type="evidence" value="ECO:0007669"/>
    <property type="project" value="UniProtKB-UniRule"/>
</dbReference>
<comment type="subunit">
    <text evidence="8">Composed of six subunits; NqrA, NqrB, NqrC, NqrD, NqrE and NqrF.</text>
</comment>
<dbReference type="PANTHER" id="PTHR37839:SF1">
    <property type="entry name" value="NA(+)-TRANSLOCATING NADH-QUINONE REDUCTASE SUBUNIT A"/>
    <property type="match status" value="1"/>
</dbReference>
<dbReference type="NCBIfam" id="NF003761">
    <property type="entry name" value="PRK05352.1-4"/>
    <property type="match status" value="1"/>
</dbReference>
<reference evidence="13" key="1">
    <citation type="submission" date="2018-02" db="EMBL/GenBank/DDBJ databases">
        <authorList>
            <person name="Clavel T."/>
            <person name="Strowig T."/>
        </authorList>
    </citation>
    <scope>NUCLEOTIDE SEQUENCE [LARGE SCALE GENOMIC DNA]</scope>
    <source>
        <strain evidence="13">DSM 100764</strain>
    </source>
</reference>
<comment type="caution">
    <text evidence="12">The sequence shown here is derived from an EMBL/GenBank/DDBJ whole genome shotgun (WGS) entry which is preliminary data.</text>
</comment>
<accession>A0A2V1IT37</accession>
<dbReference type="Proteomes" id="UP000244925">
    <property type="component" value="Unassembled WGS sequence"/>
</dbReference>
<keyword evidence="4 8" id="KW-0915">Sodium</keyword>
<feature type="domain" description="Na(+)-translocating NADH-quinone reductase subunit A C-terminal" evidence="10">
    <location>
        <begin position="260"/>
        <end position="309"/>
    </location>
</feature>
<comment type="catalytic activity">
    <reaction evidence="8">
        <text>a ubiquinone + n Na(+)(in) + NADH + H(+) = a ubiquinol + n Na(+)(out) + NAD(+)</text>
        <dbReference type="Rhea" id="RHEA:47748"/>
        <dbReference type="Rhea" id="RHEA-COMP:9565"/>
        <dbReference type="Rhea" id="RHEA-COMP:9566"/>
        <dbReference type="ChEBI" id="CHEBI:15378"/>
        <dbReference type="ChEBI" id="CHEBI:16389"/>
        <dbReference type="ChEBI" id="CHEBI:17976"/>
        <dbReference type="ChEBI" id="CHEBI:29101"/>
        <dbReference type="ChEBI" id="CHEBI:57540"/>
        <dbReference type="ChEBI" id="CHEBI:57945"/>
        <dbReference type="EC" id="7.2.1.1"/>
    </reaction>
</comment>
<keyword evidence="6 8" id="KW-0830">Ubiquinone</keyword>
<dbReference type="GeneID" id="93425120"/>
<sequence length="446" mass="48700">MTYTLKLKRGLDLRIEGAVAPDAPVETVSPAAVAVCPGDFEGFLPRLDVREGDAVAQGQPLMHDKNNPEIKLCSPLAGTVESVVRGERRKILRVVVKASDDAVAAPAALSADGPMQLRQAMQQSGLWAEMRQRPYDIVPDPAVEPRDIFVTAFDSAPLALPLEKHPAVSQQRLDAAVAALSQLTAGHLYVCTRRDFALNVGAPALHYVVDGPHPAGNAGVQIANIAPVNKSETVWTLSLVTLCRIGQLIIEGRRGFDTLVGLCGSEVKRPHAIATVDGADIAQLVRGQLKDSGAHLRIISGNVLTGVKVDVDDYLRFPYRQITVIPEGDDVDEFMGWASLSPAKMSVSRSFPFSRFTRLFRPDARMLGGHRAMIMSETADKVMPMDIMPEYLLKAIISRDIDRMEALGIYEVAPEDFALAEYVDPSKTEMQKLVREGLDYLRKETE</sequence>
<organism evidence="12 13">
    <name type="scientific">Paramuribaculum intestinale</name>
    <dbReference type="NCBI Taxonomy" id="2094151"/>
    <lineage>
        <taxon>Bacteria</taxon>
        <taxon>Pseudomonadati</taxon>
        <taxon>Bacteroidota</taxon>
        <taxon>Bacteroidia</taxon>
        <taxon>Bacteroidales</taxon>
        <taxon>Muribaculaceae</taxon>
        <taxon>Paramuribaculum</taxon>
    </lineage>
</organism>
<feature type="domain" description="NqrA N-terminal barrel-sandwich hybrid" evidence="9">
    <location>
        <begin position="6"/>
        <end position="98"/>
    </location>
</feature>
<dbReference type="Pfam" id="PF11973">
    <property type="entry name" value="NQRA_SLBB"/>
    <property type="match status" value="1"/>
</dbReference>
<evidence type="ECO:0000256" key="7">
    <source>
        <dbReference type="ARBA" id="ARBA00023201"/>
    </source>
</evidence>